<evidence type="ECO:0000313" key="3">
    <source>
        <dbReference type="Proteomes" id="UP001176941"/>
    </source>
</evidence>
<feature type="region of interest" description="Disordered" evidence="1">
    <location>
        <begin position="51"/>
        <end position="70"/>
    </location>
</feature>
<name>A0ABN8YSL1_RANTA</name>
<proteinExistence type="predicted"/>
<evidence type="ECO:0000256" key="1">
    <source>
        <dbReference type="SAM" id="MobiDB-lite"/>
    </source>
</evidence>
<feature type="region of interest" description="Disordered" evidence="1">
    <location>
        <begin position="1"/>
        <end position="22"/>
    </location>
</feature>
<dbReference type="Proteomes" id="UP001176941">
    <property type="component" value="Chromosome 23"/>
</dbReference>
<dbReference type="EMBL" id="OX459959">
    <property type="protein sequence ID" value="CAI9164580.1"/>
    <property type="molecule type" value="Genomic_DNA"/>
</dbReference>
<evidence type="ECO:0000313" key="2">
    <source>
        <dbReference type="EMBL" id="CAI9164580.1"/>
    </source>
</evidence>
<gene>
    <name evidence="2" type="ORF">MRATA1EN1_LOCUS13542</name>
</gene>
<accession>A0ABN8YSL1</accession>
<protein>
    <submittedName>
        <fullName evidence="2">Uncharacterized protein</fullName>
    </submittedName>
</protein>
<keyword evidence="3" id="KW-1185">Reference proteome</keyword>
<reference evidence="2" key="1">
    <citation type="submission" date="2023-04" db="EMBL/GenBank/DDBJ databases">
        <authorList>
            <consortium name="ELIXIR-Norway"/>
        </authorList>
    </citation>
    <scope>NUCLEOTIDE SEQUENCE [LARGE SCALE GENOMIC DNA]</scope>
</reference>
<organism evidence="2 3">
    <name type="scientific">Rangifer tarandus platyrhynchus</name>
    <name type="common">Svalbard reindeer</name>
    <dbReference type="NCBI Taxonomy" id="3082113"/>
    <lineage>
        <taxon>Eukaryota</taxon>
        <taxon>Metazoa</taxon>
        <taxon>Chordata</taxon>
        <taxon>Craniata</taxon>
        <taxon>Vertebrata</taxon>
        <taxon>Euteleostomi</taxon>
        <taxon>Mammalia</taxon>
        <taxon>Eutheria</taxon>
        <taxon>Laurasiatheria</taxon>
        <taxon>Artiodactyla</taxon>
        <taxon>Ruminantia</taxon>
        <taxon>Pecora</taxon>
        <taxon>Cervidae</taxon>
        <taxon>Odocoileinae</taxon>
        <taxon>Rangifer</taxon>
    </lineage>
</organism>
<sequence length="119" mass="12832">MENATVDPGGWQGQQKAGAATTPCTEVKRTALLARPQAGLLGFRLVHKSPLSPGVQHRGGQPEAADTHPTVLQVKKPELTTSMSVETGQQPVHMRKTKWNWQMITATCMTLEARAGMSS</sequence>